<evidence type="ECO:0008006" key="3">
    <source>
        <dbReference type="Google" id="ProtNLM"/>
    </source>
</evidence>
<protein>
    <recommendedName>
        <fullName evidence="3">TIGR03089 family protein</fullName>
    </recommendedName>
</protein>
<dbReference type="Proteomes" id="UP000195981">
    <property type="component" value="Unassembled WGS sequence"/>
</dbReference>
<dbReference type="RefSeq" id="WP_087103408.1">
    <property type="nucleotide sequence ID" value="NZ_FWFG01000050.1"/>
</dbReference>
<keyword evidence="2" id="KW-1185">Reference proteome</keyword>
<accession>A0A1X6WY12</accession>
<organism evidence="1 2">
    <name type="scientific">Brachybacterium nesterenkovii</name>
    <dbReference type="NCBI Taxonomy" id="47847"/>
    <lineage>
        <taxon>Bacteria</taxon>
        <taxon>Bacillati</taxon>
        <taxon>Actinomycetota</taxon>
        <taxon>Actinomycetes</taxon>
        <taxon>Micrococcales</taxon>
        <taxon>Dermabacteraceae</taxon>
        <taxon>Brachybacterium</taxon>
    </lineage>
</organism>
<dbReference type="SUPFAM" id="SSF56801">
    <property type="entry name" value="Acetyl-CoA synthetase-like"/>
    <property type="match status" value="1"/>
</dbReference>
<dbReference type="EMBL" id="FWFG01000050">
    <property type="protein sequence ID" value="SLM90760.1"/>
    <property type="molecule type" value="Genomic_DNA"/>
</dbReference>
<name>A0A1X6WY12_9MICO</name>
<evidence type="ECO:0000313" key="1">
    <source>
        <dbReference type="EMBL" id="SLM90760.1"/>
    </source>
</evidence>
<dbReference type="OrthoDB" id="3396763at2"/>
<gene>
    <name evidence="1" type="ORF">FM110_05510</name>
</gene>
<sequence>MTDSRSPAPRTGRELLDALAKLGPRPALTWFGADGRTELSGRVLGNWVIKAANHLADEIALSRGDALVLDLPPHWKRLVLALAGWTTGAEVRVLDRDPATASTAPVPPADVDGMLIVATDRPGTELADAAEELLVLDAVSLALRASMPLPPLAHDWAQEVRGAGDVLALAPGPWSGPVVAPATAADEGAEVLIGSDGADGSSDVSAMLGAWLRGARVLGPVAAIDDATRAAEGIGPDRPA</sequence>
<reference evidence="1 2" key="1">
    <citation type="submission" date="2017-02" db="EMBL/GenBank/DDBJ databases">
        <authorList>
            <person name="Peterson S.W."/>
        </authorList>
    </citation>
    <scope>NUCLEOTIDE SEQUENCE [LARGE SCALE GENOMIC DNA]</scope>
    <source>
        <strain evidence="1 2">CIP104813</strain>
    </source>
</reference>
<dbReference type="InterPro" id="IPR017523">
    <property type="entry name" value="Rv3268"/>
</dbReference>
<dbReference type="NCBIfam" id="TIGR03089">
    <property type="entry name" value="TIGR03089 family protein"/>
    <property type="match status" value="1"/>
</dbReference>
<proteinExistence type="predicted"/>
<dbReference type="AlphaFoldDB" id="A0A1X6WY12"/>
<evidence type="ECO:0000313" key="2">
    <source>
        <dbReference type="Proteomes" id="UP000195981"/>
    </source>
</evidence>